<dbReference type="eggNOG" id="ENOG5033TCG">
    <property type="taxonomic scope" value="Bacteria"/>
</dbReference>
<keyword evidence="2" id="KW-1185">Reference proteome</keyword>
<proteinExistence type="predicted"/>
<sequence>MVKKSLSFTLIIFLVLAISNIFANNLYVIIDKNLPSYYENIDISKELSNIFSDVPEKTVRIVHVVGIQKETYSYKVNEFVPDREGTYVYHKGSYYYTSSKAMYKYDSNKKIYVPDPYGLYVYLSDYPWARKEEEKYIISSFYRRYEKYITETSYYIALYITDIDVEKIFVKSVTPIITSGDSFSEALKSTGRLYRENPNNYSPYKVDVAVIFDEKFDKTQRMYILKELQKDTRYNIYDRLYLNELFKTIAFEDLFGKGVFLQFKPPKYMITFENYVERTEKVRSERYYFFENDVNGGYIKKSAIGYYTDVPVRVEIGRYYSYDSKNKTYVLDMEKGNYVRYYGGPWEKETYTSAYGFYDYILTTVDILEMYTGFLLKVFDTERGTLIGSYSISKNYSTALKEPKDRFGSESASSEYLSKIWSYSNNARYVASYIQKLFPLISMVSSVSDGMVTLSSGENIGIKQGYVFQIIDNGYTSGYVKIDKVFENKSSATALYLIPYEKIYPNTLALETKNYPQITGITFQLFLKDNGFGMASGFTNFDIYGNYYWGILFGAGIEITYEVLEDFYPYMYLEYYNPIFSNLSLFGRFGGKYIELEDIWEIFAESGVRFTSYLRDSIFSPGGTGVYTDVGFGVYFRNEIKIKPAVSFGIEMRF</sequence>
<gene>
    <name evidence="1" type="ordered locus">Fnod_0752</name>
</gene>
<reference evidence="1 2" key="1">
    <citation type="submission" date="2007-07" db="EMBL/GenBank/DDBJ databases">
        <title>Complete sequence of Fervidobacterium nodosum Rt17-B1.</title>
        <authorList>
            <consortium name="US DOE Joint Genome Institute"/>
            <person name="Copeland A."/>
            <person name="Lucas S."/>
            <person name="Lapidus A."/>
            <person name="Barry K."/>
            <person name="Glavina del Rio T."/>
            <person name="Dalin E."/>
            <person name="Tice H."/>
            <person name="Pitluck S."/>
            <person name="Saunders E."/>
            <person name="Brettin T."/>
            <person name="Bruce D."/>
            <person name="Detter J.C."/>
            <person name="Han C."/>
            <person name="Schmutz J."/>
            <person name="Larimer F."/>
            <person name="Land M."/>
            <person name="Hauser L."/>
            <person name="Kyrpides N."/>
            <person name="Mikhailova N."/>
            <person name="Nelson K."/>
            <person name="Gogarten J.P."/>
            <person name="Noll K."/>
            <person name="Richardson P."/>
        </authorList>
    </citation>
    <scope>NUCLEOTIDE SEQUENCE [LARGE SCALE GENOMIC DNA]</scope>
    <source>
        <strain evidence="2">ATCC 35602 / DSM 5306 / Rt17-B1</strain>
    </source>
</reference>
<dbReference type="RefSeq" id="WP_011993923.1">
    <property type="nucleotide sequence ID" value="NC_009718.1"/>
</dbReference>
<dbReference type="EMBL" id="CP000771">
    <property type="protein sequence ID" value="ABS60606.1"/>
    <property type="molecule type" value="Genomic_DNA"/>
</dbReference>
<dbReference type="KEGG" id="fno:Fnod_0752"/>
<dbReference type="AlphaFoldDB" id="A7HL23"/>
<evidence type="ECO:0000313" key="1">
    <source>
        <dbReference type="EMBL" id="ABS60606.1"/>
    </source>
</evidence>
<protein>
    <submittedName>
        <fullName evidence="1">Uncharacterized protein</fullName>
    </submittedName>
</protein>
<dbReference type="Proteomes" id="UP000002415">
    <property type="component" value="Chromosome"/>
</dbReference>
<reference evidence="1 2" key="2">
    <citation type="journal article" date="2009" name="Proc. Natl. Acad. Sci. U.S.A.">
        <title>On the chimeric nature, thermophilic origin, and phylogenetic placement of the Thermotogales.</title>
        <authorList>
            <person name="Zhaxybayeva O."/>
            <person name="Swithers K.S."/>
            <person name="Lapierre P."/>
            <person name="Fournier G.P."/>
            <person name="Bickhart D.M."/>
            <person name="DeBoy R.T."/>
            <person name="Nelson K.E."/>
            <person name="Nesbo C.L."/>
            <person name="Doolittle W.F."/>
            <person name="Gogarten J.P."/>
            <person name="Noll K.M."/>
        </authorList>
    </citation>
    <scope>NUCLEOTIDE SEQUENCE [LARGE SCALE GENOMIC DNA]</scope>
    <source>
        <strain evidence="2">ATCC 35602 / DSM 5306 / Rt17-B1</strain>
    </source>
</reference>
<dbReference type="OrthoDB" id="46513at2"/>
<name>A7HL23_FERNB</name>
<evidence type="ECO:0000313" key="2">
    <source>
        <dbReference type="Proteomes" id="UP000002415"/>
    </source>
</evidence>
<organism evidence="1 2">
    <name type="scientific">Fervidobacterium nodosum (strain ATCC 35602 / DSM 5306 / Rt17-B1)</name>
    <dbReference type="NCBI Taxonomy" id="381764"/>
    <lineage>
        <taxon>Bacteria</taxon>
        <taxon>Thermotogati</taxon>
        <taxon>Thermotogota</taxon>
        <taxon>Thermotogae</taxon>
        <taxon>Thermotogales</taxon>
        <taxon>Fervidobacteriaceae</taxon>
        <taxon>Fervidobacterium</taxon>
    </lineage>
</organism>
<dbReference type="HOGENOM" id="CLU_419057_0_0_0"/>
<accession>A7HL23</accession>